<dbReference type="GO" id="GO:0005680">
    <property type="term" value="C:anaphase-promoting complex"/>
    <property type="evidence" value="ECO:0007669"/>
    <property type="project" value="InterPro"/>
</dbReference>
<dbReference type="AlphaFoldDB" id="A0A2P5FU81"/>
<evidence type="ECO:0000256" key="1">
    <source>
        <dbReference type="ARBA" id="ARBA00022786"/>
    </source>
</evidence>
<dbReference type="EMBL" id="JXTC01000009">
    <property type="protein sequence ID" value="POO01330.1"/>
    <property type="molecule type" value="Genomic_DNA"/>
</dbReference>
<sequence length="63" mass="6782">MLRRKPTKIEVKIEDKDELEASRKRAADSSAAAGTAATATSSLLQQLDRATKDASSKSHRIGL</sequence>
<proteinExistence type="predicted"/>
<feature type="compositionally biased region" description="Basic and acidic residues" evidence="2">
    <location>
        <begin position="18"/>
        <end position="27"/>
    </location>
</feature>
<feature type="region of interest" description="Disordered" evidence="2">
    <location>
        <begin position="18"/>
        <end position="42"/>
    </location>
</feature>
<dbReference type="InterPro" id="IPR018860">
    <property type="entry name" value="APC_suCDC26"/>
</dbReference>
<dbReference type="InParanoid" id="A0A2P5FU81"/>
<evidence type="ECO:0000313" key="4">
    <source>
        <dbReference type="Proteomes" id="UP000237000"/>
    </source>
</evidence>
<dbReference type="Pfam" id="PF10471">
    <property type="entry name" value="ANAPC_CDC26"/>
    <property type="match status" value="1"/>
</dbReference>
<organism evidence="3 4">
    <name type="scientific">Trema orientale</name>
    <name type="common">Charcoal tree</name>
    <name type="synonym">Celtis orientalis</name>
    <dbReference type="NCBI Taxonomy" id="63057"/>
    <lineage>
        <taxon>Eukaryota</taxon>
        <taxon>Viridiplantae</taxon>
        <taxon>Streptophyta</taxon>
        <taxon>Embryophyta</taxon>
        <taxon>Tracheophyta</taxon>
        <taxon>Spermatophyta</taxon>
        <taxon>Magnoliopsida</taxon>
        <taxon>eudicotyledons</taxon>
        <taxon>Gunneridae</taxon>
        <taxon>Pentapetalae</taxon>
        <taxon>rosids</taxon>
        <taxon>fabids</taxon>
        <taxon>Rosales</taxon>
        <taxon>Cannabaceae</taxon>
        <taxon>Trema</taxon>
    </lineage>
</organism>
<name>A0A2P5FU81_TREOI</name>
<accession>A0A2P5FU81</accession>
<feature type="compositionally biased region" description="Low complexity" evidence="2">
    <location>
        <begin position="28"/>
        <end position="42"/>
    </location>
</feature>
<evidence type="ECO:0000256" key="2">
    <source>
        <dbReference type="SAM" id="MobiDB-lite"/>
    </source>
</evidence>
<dbReference type="Proteomes" id="UP000237000">
    <property type="component" value="Unassembled WGS sequence"/>
</dbReference>
<reference evidence="4" key="1">
    <citation type="submission" date="2016-06" db="EMBL/GenBank/DDBJ databases">
        <title>Parallel loss of symbiosis genes in relatives of nitrogen-fixing non-legume Parasponia.</title>
        <authorList>
            <person name="Van Velzen R."/>
            <person name="Holmer R."/>
            <person name="Bu F."/>
            <person name="Rutten L."/>
            <person name="Van Zeijl A."/>
            <person name="Liu W."/>
            <person name="Santuari L."/>
            <person name="Cao Q."/>
            <person name="Sharma T."/>
            <person name="Shen D."/>
            <person name="Roswanjaya Y."/>
            <person name="Wardhani T."/>
            <person name="Kalhor M.S."/>
            <person name="Jansen J."/>
            <person name="Van den Hoogen J."/>
            <person name="Gungor B."/>
            <person name="Hartog M."/>
            <person name="Hontelez J."/>
            <person name="Verver J."/>
            <person name="Yang W.-C."/>
            <person name="Schijlen E."/>
            <person name="Repin R."/>
            <person name="Schilthuizen M."/>
            <person name="Schranz E."/>
            <person name="Heidstra R."/>
            <person name="Miyata K."/>
            <person name="Fedorova E."/>
            <person name="Kohlen W."/>
            <person name="Bisseling T."/>
            <person name="Smit S."/>
            <person name="Geurts R."/>
        </authorList>
    </citation>
    <scope>NUCLEOTIDE SEQUENCE [LARGE SCALE GENOMIC DNA]</scope>
    <source>
        <strain evidence="4">cv. RG33-2</strain>
    </source>
</reference>
<keyword evidence="1" id="KW-0833">Ubl conjugation pathway</keyword>
<protein>
    <submittedName>
        <fullName evidence="3">Anaphase-promoting complex, subunit CDC</fullName>
    </submittedName>
</protein>
<gene>
    <name evidence="3" type="ORF">TorRG33x02_030840</name>
</gene>
<keyword evidence="4" id="KW-1185">Reference proteome</keyword>
<dbReference type="GO" id="GO:0031145">
    <property type="term" value="P:anaphase-promoting complex-dependent catabolic process"/>
    <property type="evidence" value="ECO:0007669"/>
    <property type="project" value="InterPro"/>
</dbReference>
<comment type="caution">
    <text evidence="3">The sequence shown here is derived from an EMBL/GenBank/DDBJ whole genome shotgun (WGS) entry which is preliminary data.</text>
</comment>
<evidence type="ECO:0000313" key="3">
    <source>
        <dbReference type="EMBL" id="POO01330.1"/>
    </source>
</evidence>